<reference evidence="2 3" key="1">
    <citation type="submission" date="2016-10" db="EMBL/GenBank/DDBJ databases">
        <authorList>
            <person name="de Groot N.N."/>
        </authorList>
    </citation>
    <scope>NUCLEOTIDE SEQUENCE [LARGE SCALE GENOMIC DNA]</scope>
    <source>
        <strain evidence="2 3">DSM 22489</strain>
    </source>
</reference>
<dbReference type="Proteomes" id="UP000236728">
    <property type="component" value="Unassembled WGS sequence"/>
</dbReference>
<protein>
    <recommendedName>
        <fullName evidence="1">Mannosylglycerate hydrolase MGH1-like glycoside hydrolase domain-containing protein</fullName>
    </recommendedName>
</protein>
<dbReference type="RefSeq" id="WP_146072004.1">
    <property type="nucleotide sequence ID" value="NZ_FNVA01000001.1"/>
</dbReference>
<dbReference type="Pfam" id="PF22422">
    <property type="entry name" value="MGH1-like_GH"/>
    <property type="match status" value="1"/>
</dbReference>
<evidence type="ECO:0000313" key="2">
    <source>
        <dbReference type="EMBL" id="SEF70779.1"/>
    </source>
</evidence>
<dbReference type="Gene3D" id="1.50.10.10">
    <property type="match status" value="1"/>
</dbReference>
<accession>A0A1H5U721</accession>
<dbReference type="EMBL" id="FNVA01000001">
    <property type="protein sequence ID" value="SEF70779.1"/>
    <property type="molecule type" value="Genomic_DNA"/>
</dbReference>
<gene>
    <name evidence="2" type="ORF">SAMN05421819_0893</name>
</gene>
<keyword evidence="3" id="KW-1185">Reference proteome</keyword>
<dbReference type="InterPro" id="IPR054491">
    <property type="entry name" value="MGH1-like_GH"/>
</dbReference>
<dbReference type="AlphaFoldDB" id="A0A1H5U721"/>
<proteinExistence type="predicted"/>
<dbReference type="OrthoDB" id="9759959at2"/>
<name>A0A1H5U721_9BACT</name>
<dbReference type="SUPFAM" id="SSF48208">
    <property type="entry name" value="Six-hairpin glycosidases"/>
    <property type="match status" value="1"/>
</dbReference>
<evidence type="ECO:0000313" key="3">
    <source>
        <dbReference type="Proteomes" id="UP000236728"/>
    </source>
</evidence>
<evidence type="ECO:0000259" key="1">
    <source>
        <dbReference type="Pfam" id="PF22422"/>
    </source>
</evidence>
<dbReference type="InterPro" id="IPR012341">
    <property type="entry name" value="6hp_glycosidase-like_sf"/>
</dbReference>
<sequence length="821" mass="89817">MSRGTLWILLCLPWTCVGQAPPLHPVDDIAMDVSGPKIVQAVRTGEPFTVAGPHGIIVGEQQGGFESWLLPVKLLSHWTIEANVQGYPVPIELNTMARELEVRPDRTTITYAHIALTVRQIMFAPEETLSGTGAVVLFEVDALKPVDLVFRFTPEMRRMWPALNSGPPDAEWVTQGASGYYLLHTAYPDFTGAVAIPGATPGIMAPYQERPQEHPLEFHLHVEPSAGHKVMYPLLMAVGRSAQAATGAALDATLTTLNDSLSKMYAKHAEVVRERATSLTHLETPDTKLDEAFDWAEASIEQLRATAPDGEQALVAGYYASGDSARPGFGWFFGRDALYTLYAVNGFGDFALTREELEFLMKRQRADGKMMHEYSQTAGELDWSQFPYEYAAADATPLFLMAMADYLRASGDVAFLSKHQDAVRKAWQFETTHDADGDGIYDNSQGTGWVESWPPGMPKQEIYMALLDAQASDAMREIAAALGDQAGAEAAHVRASKVRATLEREYFEPESGNYAFSFNAGSADGTRTVYPALAWWSDEVGLAHPEASLRAFASHDFDTDWGARDIAASDPMFDGMSYHQGSVWPLFTGWGAMAEYRAGHSLAGRQMLMQNVDLTWAQDPGAVTELLSGDFFEPFGRSTSHQLWSSAMVVTPILRGMFGITLDASSHSIMVKPRLPASWMGAAVRSLHLGDSVADIVYRREGTTMVVSVKPVSGPVVRIAGADMRGELRVPLPAVTFELPHGLPLRGARTAQPKVLSEQYSDHRYDVEFEGLAGTEMTLRIVRNDPGVKLSVDGAALDGDTLTVRFPAGGGYVSRKVSLRW</sequence>
<dbReference type="GO" id="GO:0005975">
    <property type="term" value="P:carbohydrate metabolic process"/>
    <property type="evidence" value="ECO:0007669"/>
    <property type="project" value="InterPro"/>
</dbReference>
<organism evidence="2 3">
    <name type="scientific">Bryocella elongata</name>
    <dbReference type="NCBI Taxonomy" id="863522"/>
    <lineage>
        <taxon>Bacteria</taxon>
        <taxon>Pseudomonadati</taxon>
        <taxon>Acidobacteriota</taxon>
        <taxon>Terriglobia</taxon>
        <taxon>Terriglobales</taxon>
        <taxon>Acidobacteriaceae</taxon>
        <taxon>Bryocella</taxon>
    </lineage>
</organism>
<dbReference type="InterPro" id="IPR008928">
    <property type="entry name" value="6-hairpin_glycosidase_sf"/>
</dbReference>
<feature type="domain" description="Mannosylglycerate hydrolase MGH1-like glycoside hydrolase" evidence="1">
    <location>
        <begin position="470"/>
        <end position="594"/>
    </location>
</feature>